<accession>A0ABW3E9W1</accession>
<dbReference type="PANTHER" id="PTHR33121">
    <property type="entry name" value="CYCLIC DI-GMP PHOSPHODIESTERASE PDEF"/>
    <property type="match status" value="1"/>
</dbReference>
<feature type="domain" description="EAL" evidence="1">
    <location>
        <begin position="1"/>
        <end position="193"/>
    </location>
</feature>
<dbReference type="SUPFAM" id="SSF141868">
    <property type="entry name" value="EAL domain-like"/>
    <property type="match status" value="1"/>
</dbReference>
<dbReference type="InterPro" id="IPR001633">
    <property type="entry name" value="EAL_dom"/>
</dbReference>
<sequence length="193" mass="21934">MRKRITNQWQVPVDFNRLTPEAFANVVSEALVHLSPTTKVMINLDHDQFIQPAMLQALAHVQQQFAQQQLIIELTERDNGQLILESELVTAARYLIAQGLQLSLDDVGSGINQFTRLKALLPLAIEVKFALQNGDINDPIYYEQLLFWRQLAQSGNKAFVLEGIETARDVALADQLAITLRQGYYYACPQQFY</sequence>
<dbReference type="PANTHER" id="PTHR33121:SF76">
    <property type="entry name" value="SIGNALING PROTEIN"/>
    <property type="match status" value="1"/>
</dbReference>
<gene>
    <name evidence="2" type="ORF">ACFQZ7_01910</name>
</gene>
<dbReference type="EMBL" id="JBHTIO010000008">
    <property type="protein sequence ID" value="MFD0896496.1"/>
    <property type="molecule type" value="Genomic_DNA"/>
</dbReference>
<evidence type="ECO:0000259" key="1">
    <source>
        <dbReference type="PROSITE" id="PS50883"/>
    </source>
</evidence>
<evidence type="ECO:0000313" key="2">
    <source>
        <dbReference type="EMBL" id="MFD0896496.1"/>
    </source>
</evidence>
<dbReference type="InterPro" id="IPR035919">
    <property type="entry name" value="EAL_sf"/>
</dbReference>
<evidence type="ECO:0000313" key="3">
    <source>
        <dbReference type="Proteomes" id="UP001597104"/>
    </source>
</evidence>
<organism evidence="2 3">
    <name type="scientific">Loigolactobacillus binensis</name>
    <dbReference type="NCBI Taxonomy" id="2559922"/>
    <lineage>
        <taxon>Bacteria</taxon>
        <taxon>Bacillati</taxon>
        <taxon>Bacillota</taxon>
        <taxon>Bacilli</taxon>
        <taxon>Lactobacillales</taxon>
        <taxon>Lactobacillaceae</taxon>
        <taxon>Loigolactobacillus</taxon>
    </lineage>
</organism>
<reference evidence="3" key="1">
    <citation type="journal article" date="2019" name="Int. J. Syst. Evol. Microbiol.">
        <title>The Global Catalogue of Microorganisms (GCM) 10K type strain sequencing project: providing services to taxonomists for standard genome sequencing and annotation.</title>
        <authorList>
            <consortium name="The Broad Institute Genomics Platform"/>
            <consortium name="The Broad Institute Genome Sequencing Center for Infectious Disease"/>
            <person name="Wu L."/>
            <person name="Ma J."/>
        </authorList>
    </citation>
    <scope>NUCLEOTIDE SEQUENCE [LARGE SCALE GENOMIC DNA]</scope>
    <source>
        <strain evidence="3">CCM 8925</strain>
    </source>
</reference>
<dbReference type="RefSeq" id="WP_223876996.1">
    <property type="nucleotide sequence ID" value="NZ_BJDN01000004.1"/>
</dbReference>
<protein>
    <submittedName>
        <fullName evidence="2">EAL domain-containing protein</fullName>
    </submittedName>
</protein>
<proteinExistence type="predicted"/>
<dbReference type="Gene3D" id="3.20.20.450">
    <property type="entry name" value="EAL domain"/>
    <property type="match status" value="1"/>
</dbReference>
<name>A0ABW3E9W1_9LACO</name>
<comment type="caution">
    <text evidence="2">The sequence shown here is derived from an EMBL/GenBank/DDBJ whole genome shotgun (WGS) entry which is preliminary data.</text>
</comment>
<dbReference type="PROSITE" id="PS50883">
    <property type="entry name" value="EAL"/>
    <property type="match status" value="1"/>
</dbReference>
<dbReference type="Proteomes" id="UP001597104">
    <property type="component" value="Unassembled WGS sequence"/>
</dbReference>
<dbReference type="Pfam" id="PF00563">
    <property type="entry name" value="EAL"/>
    <property type="match status" value="1"/>
</dbReference>
<dbReference type="InterPro" id="IPR050706">
    <property type="entry name" value="Cyclic-di-GMP_PDE-like"/>
</dbReference>
<keyword evidence="3" id="KW-1185">Reference proteome</keyword>